<dbReference type="OrthoDB" id="9814202at2"/>
<organism evidence="4 5">
    <name type="scientific">Xanthobacter tagetidis</name>
    <dbReference type="NCBI Taxonomy" id="60216"/>
    <lineage>
        <taxon>Bacteria</taxon>
        <taxon>Pseudomonadati</taxon>
        <taxon>Pseudomonadota</taxon>
        <taxon>Alphaproteobacteria</taxon>
        <taxon>Hyphomicrobiales</taxon>
        <taxon>Xanthobacteraceae</taxon>
        <taxon>Xanthobacter</taxon>
    </lineage>
</organism>
<feature type="domain" description="EAL" evidence="2">
    <location>
        <begin position="396"/>
        <end position="645"/>
    </location>
</feature>
<dbReference type="SMART" id="SM00052">
    <property type="entry name" value="EAL"/>
    <property type="match status" value="1"/>
</dbReference>
<dbReference type="SUPFAM" id="SSF141868">
    <property type="entry name" value="EAL domain-like"/>
    <property type="match status" value="1"/>
</dbReference>
<proteinExistence type="predicted"/>
<evidence type="ECO:0000259" key="3">
    <source>
        <dbReference type="PROSITE" id="PS50887"/>
    </source>
</evidence>
<feature type="transmembrane region" description="Helical" evidence="1">
    <location>
        <begin position="186"/>
        <end position="206"/>
    </location>
</feature>
<dbReference type="Gene3D" id="3.20.20.450">
    <property type="entry name" value="EAL domain"/>
    <property type="match status" value="1"/>
</dbReference>
<dbReference type="PROSITE" id="PS50883">
    <property type="entry name" value="EAL"/>
    <property type="match status" value="1"/>
</dbReference>
<dbReference type="RefSeq" id="WP_121625203.1">
    <property type="nucleotide sequence ID" value="NZ_JACIIW010000008.1"/>
</dbReference>
<dbReference type="Pfam" id="PF00563">
    <property type="entry name" value="EAL"/>
    <property type="match status" value="1"/>
</dbReference>
<dbReference type="AlphaFoldDB" id="A0A3L7A0M4"/>
<evidence type="ECO:0000259" key="2">
    <source>
        <dbReference type="PROSITE" id="PS50883"/>
    </source>
</evidence>
<reference evidence="4 5" key="1">
    <citation type="submission" date="2018-10" db="EMBL/GenBank/DDBJ databases">
        <title>Xanthobacter tagetidis genome sequencing and assembly.</title>
        <authorList>
            <person name="Maclea K.S."/>
            <person name="Goen A.E."/>
            <person name="Fatima S.A."/>
        </authorList>
    </citation>
    <scope>NUCLEOTIDE SEQUENCE [LARGE SCALE GENOMIC DNA]</scope>
    <source>
        <strain evidence="4 5">ATCC 700314</strain>
    </source>
</reference>
<dbReference type="PANTHER" id="PTHR44757">
    <property type="entry name" value="DIGUANYLATE CYCLASE DGCP"/>
    <property type="match status" value="1"/>
</dbReference>
<keyword evidence="5" id="KW-1185">Reference proteome</keyword>
<keyword evidence="1" id="KW-0472">Membrane</keyword>
<dbReference type="InterPro" id="IPR029787">
    <property type="entry name" value="Nucleotide_cyclase"/>
</dbReference>
<evidence type="ECO:0000313" key="5">
    <source>
        <dbReference type="Proteomes" id="UP000269692"/>
    </source>
</evidence>
<gene>
    <name evidence="4" type="ORF">D9R14_20405</name>
</gene>
<keyword evidence="1" id="KW-1133">Transmembrane helix</keyword>
<comment type="caution">
    <text evidence="4">The sequence shown here is derived from an EMBL/GenBank/DDBJ whole genome shotgun (WGS) entry which is preliminary data.</text>
</comment>
<accession>A0A3L7A0M4</accession>
<dbReference type="InterPro" id="IPR000160">
    <property type="entry name" value="GGDEF_dom"/>
</dbReference>
<evidence type="ECO:0000313" key="4">
    <source>
        <dbReference type="EMBL" id="RLP73624.1"/>
    </source>
</evidence>
<dbReference type="CDD" id="cd01948">
    <property type="entry name" value="EAL"/>
    <property type="match status" value="1"/>
</dbReference>
<dbReference type="Pfam" id="PF00990">
    <property type="entry name" value="GGDEF"/>
    <property type="match status" value="1"/>
</dbReference>
<sequence>MARVLAGMTAGREPEIARALTEDRKAELHDRLGRTLRDQFGFEMTYVIDADGRVLYASELGTLGAHEALGWIAPAFSRQMSRWRAGPGSGLAVADGEAGLVAARPLAATQVGQNLRQPLIIVTVDVVDEAFLSDVFGKLDLPPMHLVRDAAAQSPEAVAMANLLDGPRAGFVWNTSEQEYGPLNQLAMIIAAAALVLCLVFLALMVRARRAAAALALSEARARELAQRDSLTGLANRGHFIAELKDALAGRGEGEAIALLFIDLDGFKEVNDSVGHTGGDELLAVVARRLRGCVGDRGLAARFGGDEFVLFTRYRQEAELASLVAALFGVLDIPVHVGGIDLAVSASMGAARAPRDARTSDELLSLADVALYRAKSEGRGTYRLFEPHFERERLERRRTEVELAAALDRGELNLVFQPQVDVESERIVGFEALVRWDHPTRGRILPGAFIPVAEGSRLINRLDAYVLRSACEQAKELPGVTISVNMSPLNLRHAGMVDNIIATLRQTDFDPRRLEIEITESAILDASAEGQDALARLRGLGVRLALDDFGTGHASLVHVRRFPITKIKIDKSFILNLGVQRDAASIVEYVVRLGRSLGITLTAEGVETREQLRFLRAFGAHQAQGYLFSPPLPLQAAAALLKRQAEAESQRVQRGSGELPAK</sequence>
<dbReference type="Proteomes" id="UP000269692">
    <property type="component" value="Unassembled WGS sequence"/>
</dbReference>
<dbReference type="EMBL" id="RCTF01000022">
    <property type="protein sequence ID" value="RLP73624.1"/>
    <property type="molecule type" value="Genomic_DNA"/>
</dbReference>
<dbReference type="InterPro" id="IPR043128">
    <property type="entry name" value="Rev_trsase/Diguanyl_cyclase"/>
</dbReference>
<dbReference type="SMART" id="SM00267">
    <property type="entry name" value="GGDEF"/>
    <property type="match status" value="1"/>
</dbReference>
<evidence type="ECO:0000256" key="1">
    <source>
        <dbReference type="SAM" id="Phobius"/>
    </source>
</evidence>
<dbReference type="InterPro" id="IPR035919">
    <property type="entry name" value="EAL_sf"/>
</dbReference>
<dbReference type="PROSITE" id="PS50887">
    <property type="entry name" value="GGDEF"/>
    <property type="match status" value="1"/>
</dbReference>
<dbReference type="PANTHER" id="PTHR44757:SF2">
    <property type="entry name" value="BIOFILM ARCHITECTURE MAINTENANCE PROTEIN MBAA"/>
    <property type="match status" value="1"/>
</dbReference>
<dbReference type="CDD" id="cd01949">
    <property type="entry name" value="GGDEF"/>
    <property type="match status" value="1"/>
</dbReference>
<keyword evidence="1" id="KW-0812">Transmembrane</keyword>
<protein>
    <submittedName>
        <fullName evidence="4">EAL domain-containing protein</fullName>
    </submittedName>
</protein>
<name>A0A3L7A0M4_9HYPH</name>
<feature type="domain" description="GGDEF" evidence="3">
    <location>
        <begin position="255"/>
        <end position="387"/>
    </location>
</feature>
<dbReference type="NCBIfam" id="TIGR00254">
    <property type="entry name" value="GGDEF"/>
    <property type="match status" value="1"/>
</dbReference>
<dbReference type="InterPro" id="IPR001633">
    <property type="entry name" value="EAL_dom"/>
</dbReference>
<dbReference type="Gene3D" id="3.30.70.270">
    <property type="match status" value="1"/>
</dbReference>
<dbReference type="SUPFAM" id="SSF55073">
    <property type="entry name" value="Nucleotide cyclase"/>
    <property type="match status" value="1"/>
</dbReference>
<dbReference type="InterPro" id="IPR052155">
    <property type="entry name" value="Biofilm_reg_signaling"/>
</dbReference>